<feature type="region of interest" description="Disordered" evidence="1">
    <location>
        <begin position="797"/>
        <end position="835"/>
    </location>
</feature>
<feature type="region of interest" description="Disordered" evidence="1">
    <location>
        <begin position="1632"/>
        <end position="1654"/>
    </location>
</feature>
<feature type="region of interest" description="Disordered" evidence="1">
    <location>
        <begin position="1227"/>
        <end position="1247"/>
    </location>
</feature>
<sequence>MTERGSVVEPPGGAEAPGLPAVPDSASDSASGADYSSEDREAKVKVETAEPARLAEPGRPAAPEQLVTAEPDKKDEAAAVPNAGDAEHGDRRKRRSRHRTSDSRDDAREEREERTKRRERQQALQKSPSVREPRQKDSRRAHEGGRNRGRRKSRDGNKGSREGSKGRGKGKKGGKKGKGKRDDGSRSSGQAEAGMEVGRMVGRTREVHSMVEDPDEPGKRSKGSERPPEPAEGPVKKEEESPKRKPRKLPLPRQPMGPPPPPPKKESRTKEEKGPSPPRDEPSRRSERRSGDRDRDERREGRGDDRGRRDEGRGNRDADGGRDRRKDEDRSRRGPPREEEKKNPAKKSKAGPPSGGGGDGGDGPDDSSYKYSYEEESEESEQQTPDPSVRGSTAGSARSHRSRRSQPGSARSGGSRHRGGQGSEASTVKTLELQEMLQNAAKKQQPERSKPAISQVKIEPFRGNRDKYRDWKKMLDAQSERGLQRVLRLLEDAFGSRADERFEQKQEAYLSYRRTPGTSIAAYIVNLRRLREEYLKEDEGTVISDRAFAQRMLSRAALTRRERYDVFFSAGGKYVSQHIEKGAARQMLRHPRSGEATVSKAEDCNRHTHLAENEDEEEDPDEVDEEDLEQEALMADDDEQDEIDEGEYYDEEEEDDRYDQYDDEGETGTTWELKEAFAAGWSAKSRAAGKKKARGYSDGPSSSKGGGKGKQRKEWRDPNERKKKSCCAACGQIGHWHSDPQCPKNSGASGGTNPSGTGANFTGAVSSTPANDDKEPRVSRVNWTFVNGWDMVGEYSSASDALLTSPEESSESEAEPAIYSKASEPRAKAAAAPPATKYKVDLKKVLRALATITEDEDALKKIEKKERRITREEEAAEKKRREKVRRAHERIQSFKSTDAGAQEMLTMLPYLDKQEKKHLYNALKREQEEEEMRHFHHDYDREMLKRSGDRRGGYTAKAAPRPSTAASGARGSNDPPPAKSENQMPEPVRKKKLKEFRWHLYDASLDRKGKCKPSEASDFPSTKEQELCKHPFERLAWGANGSAHWASCRACGLKKVLYYSREHGALAAETHQEWHNRFQQMLDNKGLHYETVQHEEIFRFGAGKPVLSTEAVVYPVQLGMEGPLSYLRLAVVRRTRDDDHVAHCPALVGPSEMKRWGVVLNFSDGTMQIGEGTTWKPTRFSSTRHPVISLLGNRKPSAWDTPELRKLKDTLVRDPYSMALVAVALEESTDSEAPKVQSEAEEESEVEDLARWQEGMENEAMTLWDVVKPQLPNDCFRVAAPPSDEASNLGSISDSVSETSHEVELSETSSSETEDEYMERHTVLTADNAGDEETLNKGQRRRLLAATKQIADAARNEALMAQRTKKEKVPRPKKLPWKILEVFTWSCMISQVASSRGWEFLKPVALESGWDLRFPDVQDRAMNYIEAAAPDLIVLAWPCGPWSPLQALNQKTPMQRRALQMKRRQSRRTFLAFARRVAQYQRARGGAIVGENPAPSKAWEQEEIQEAFMGLEHKVMDQCRYGLRHPITKIPMRKRTRLAGQKEVLKYMDKKCGRDHQHHPIEGSFKGEDGKWHSLSALAGGYPVEFCKNILMGAEEFLISNKAYVEDVGETVPDVADGIDAMDEEERIKELEEEKVPDVDEAEEQRLEEEQRHPVPKEVQKAVIFAHRQLGHPSRSTLLRMLKLSGANEDALRFAKTWKCDVCAMRQPPKHPRAARPYGFNLHVHVDVKYLLDARGKKYPALSIVDVGTPKHDCHLLKTRRSEYTAKKFLKRWVTVYGPPKAVTHDQGGEFELAWIQLMEDLAIPTDVTSAHAPWQLGIGERHGGILGSMVQAIVDEHGCEGFSALQEAVAAACMAKNATLTRDGDTPHQRVFGFECRWPSLLDENAAPSFAEGLSIESEVSRAHKMRITAKVALVKQDVRDKVRRAVLRKPQTSEGPFLPGTRVYFWVPSTTKGRYRPGGLWRAPSTIITKEQGKRYFASWRGRLLLLAEENLRLATREELALTEEVRDEMVDLGDVLRDPARSNIYEDLRQKPPPPRQRPPRRKREGPAAPEPEVRKRARLMLRGSKAIRGLMQKYAKMTGMPGQPAVAPRAPKRKRILDGPVEEPAALEHQEVAENPAIEDGEAAGDDHADDDVGSGGYTPGTPIEEDPPEEAELPEQVPEAVPLEEEAAPPSENPPMPAAPERTGLQQDWNRALRARRARRSDFREQLLDDVPGSVKRRLEFTQQEDDTPPVKKQRVHEGLTVHAMMGAAEEGGLQNEWISRFEIDLLKRLTGLPVTAARIHRAPRKRMQKPPKMISRARLSILLGEDPGDIFVVEETAAQVKDQPRRKAEDKGPPPKRNDQLFSTKIQLPTGVYEVMLTWEERREFELQYVQDVKDVLVAEVMLQKLKASGKELDPKAFNEEEKRAFDASDTQEWKQWLDNGVVRKLTSAEAAKVPRWEIFKSPLRWVRTNKTGNLLLPLVAKSRLVIPGHLDPQLGSFRADSPTVSLQGVRLTKAVAQRNGWTTDSFDVTTAFLSGEKTSRRIHVRSPDGGLPAVLGISPAIKAGELLQVMKSAYGLTEAPRLWYLKAVKELETTPLKELSAARSTFVASEKGKVWAILCLHVDDGLLTGRADDPRYIELKEEINTRFRIKEWKKPPMTFLGVGVRYGDKPGIYDDMSSYIKEIRLPEVDARTMSGRLNEKQTTAYRQLTMRLRWPAMQTMPHLLYEVSRLAQKVTKATKEDYCEALKLHGKFLEEAQQGRACLHFPPLGKEKLCLVTYFDASLGKEEDGKSQLGSIHFLTTVKVKEGPTEASVIDFTTTKSSRVVRSSLAAESCSLSQAIDRHLYLRLLLDMLTRGYYPVTPNWRKEMNIEGVVITDAKSVYDHMQTTGQIPQERQTMLDLLVAKDQLEQQVFQLMWVPTHRQHADGLTKRMRNVLWEEFVRTGKISLRETPEEKVLEEHRRKIRQGQRQRRKEKFAKTTSPADSGSATSPKSQRGCTTRRSAKRGSAT</sequence>
<evidence type="ECO:0000313" key="4">
    <source>
        <dbReference type="EMBL" id="CAL4784410.1"/>
    </source>
</evidence>
<dbReference type="Pfam" id="PF07727">
    <property type="entry name" value="RVT_2"/>
    <property type="match status" value="1"/>
</dbReference>
<organism evidence="3">
    <name type="scientific">Cladocopium goreaui</name>
    <dbReference type="NCBI Taxonomy" id="2562237"/>
    <lineage>
        <taxon>Eukaryota</taxon>
        <taxon>Sar</taxon>
        <taxon>Alveolata</taxon>
        <taxon>Dinophyceae</taxon>
        <taxon>Suessiales</taxon>
        <taxon>Symbiodiniaceae</taxon>
        <taxon>Cladocopium</taxon>
    </lineage>
</organism>
<dbReference type="EMBL" id="CAMXCT020002289">
    <property type="protein sequence ID" value="CAL1150473.1"/>
    <property type="molecule type" value="Genomic_DNA"/>
</dbReference>
<reference evidence="4 5" key="2">
    <citation type="submission" date="2024-05" db="EMBL/GenBank/DDBJ databases">
        <authorList>
            <person name="Chen Y."/>
            <person name="Shah S."/>
            <person name="Dougan E. K."/>
            <person name="Thang M."/>
            <person name="Chan C."/>
        </authorList>
    </citation>
    <scope>NUCLEOTIDE SEQUENCE [LARGE SCALE GENOMIC DNA]</scope>
</reference>
<dbReference type="GO" id="GO:0003676">
    <property type="term" value="F:nucleic acid binding"/>
    <property type="evidence" value="ECO:0007669"/>
    <property type="project" value="InterPro"/>
</dbReference>
<dbReference type="InterPro" id="IPR013103">
    <property type="entry name" value="RVT_2"/>
</dbReference>
<dbReference type="OrthoDB" id="8188638at2759"/>
<feature type="region of interest" description="Disordered" evidence="1">
    <location>
        <begin position="1"/>
        <end position="461"/>
    </location>
</feature>
<name>A0A9P1G240_9DINO</name>
<dbReference type="InterPro" id="IPR036397">
    <property type="entry name" value="RNaseH_sf"/>
</dbReference>
<feature type="compositionally biased region" description="Basic residues" evidence="1">
    <location>
        <begin position="166"/>
        <end position="179"/>
    </location>
</feature>
<feature type="compositionally biased region" description="Basic and acidic residues" evidence="1">
    <location>
        <begin position="203"/>
        <end position="243"/>
    </location>
</feature>
<feature type="compositionally biased region" description="Basic and acidic residues" evidence="1">
    <location>
        <begin position="129"/>
        <end position="146"/>
    </location>
</feature>
<gene>
    <name evidence="3" type="ORF">C1SCF055_LOCUS23513</name>
</gene>
<evidence type="ECO:0000313" key="3">
    <source>
        <dbReference type="EMBL" id="CAI3997098.1"/>
    </source>
</evidence>
<feature type="compositionally biased region" description="Pro residues" evidence="1">
    <location>
        <begin position="252"/>
        <end position="262"/>
    </location>
</feature>
<dbReference type="InterPro" id="IPR001584">
    <property type="entry name" value="Integrase_cat-core"/>
</dbReference>
<feature type="region of interest" description="Disordered" evidence="1">
    <location>
        <begin position="2024"/>
        <end position="2064"/>
    </location>
</feature>
<feature type="region of interest" description="Disordered" evidence="1">
    <location>
        <begin position="610"/>
        <end position="722"/>
    </location>
</feature>
<evidence type="ECO:0000256" key="1">
    <source>
        <dbReference type="SAM" id="MobiDB-lite"/>
    </source>
</evidence>
<protein>
    <submittedName>
        <fullName evidence="4">Retrovirus-related Pol polyprotein from transposon RE1 (Retro element 1) (AtRE1)</fullName>
    </submittedName>
</protein>
<feature type="compositionally biased region" description="Low complexity" evidence="1">
    <location>
        <begin position="7"/>
        <end position="35"/>
    </location>
</feature>
<feature type="region of interest" description="Disordered" evidence="1">
    <location>
        <begin position="943"/>
        <end position="988"/>
    </location>
</feature>
<dbReference type="GO" id="GO:0015074">
    <property type="term" value="P:DNA integration"/>
    <property type="evidence" value="ECO:0007669"/>
    <property type="project" value="InterPro"/>
</dbReference>
<feature type="compositionally biased region" description="Basic and acidic residues" evidence="1">
    <location>
        <begin position="2024"/>
        <end position="2033"/>
    </location>
</feature>
<dbReference type="EMBL" id="CAMXCT010002289">
    <property type="protein sequence ID" value="CAI3997098.1"/>
    <property type="molecule type" value="Genomic_DNA"/>
</dbReference>
<feature type="region of interest" description="Disordered" evidence="1">
    <location>
        <begin position="2324"/>
        <end position="2347"/>
    </location>
</feature>
<evidence type="ECO:0000259" key="2">
    <source>
        <dbReference type="PROSITE" id="PS50994"/>
    </source>
</evidence>
<dbReference type="EMBL" id="CAMXCT030002289">
    <property type="protein sequence ID" value="CAL4784410.1"/>
    <property type="molecule type" value="Genomic_DNA"/>
</dbReference>
<proteinExistence type="predicted"/>
<feature type="compositionally biased region" description="Basic and acidic residues" evidence="1">
    <location>
        <begin position="943"/>
        <end position="952"/>
    </location>
</feature>
<evidence type="ECO:0000313" key="5">
    <source>
        <dbReference type="Proteomes" id="UP001152797"/>
    </source>
</evidence>
<feature type="compositionally biased region" description="Basic and acidic residues" evidence="1">
    <location>
        <begin position="154"/>
        <end position="165"/>
    </location>
</feature>
<dbReference type="Gene3D" id="3.30.420.10">
    <property type="entry name" value="Ribonuclease H-like superfamily/Ribonuclease H"/>
    <property type="match status" value="1"/>
</dbReference>
<feature type="compositionally biased region" description="Basic and acidic residues" evidence="1">
    <location>
        <begin position="263"/>
        <end position="343"/>
    </location>
</feature>
<feature type="compositionally biased region" description="Basic and acidic residues" evidence="1">
    <location>
        <begin position="870"/>
        <end position="879"/>
    </location>
</feature>
<feature type="region of interest" description="Disordered" evidence="1">
    <location>
        <begin position="2125"/>
        <end position="2189"/>
    </location>
</feature>
<feature type="compositionally biased region" description="Acidic residues" evidence="1">
    <location>
        <begin position="2148"/>
        <end position="2158"/>
    </location>
</feature>
<reference evidence="3" key="1">
    <citation type="submission" date="2022-10" db="EMBL/GenBank/DDBJ databases">
        <authorList>
            <person name="Chen Y."/>
            <person name="Dougan E. K."/>
            <person name="Chan C."/>
            <person name="Rhodes N."/>
            <person name="Thang M."/>
        </authorList>
    </citation>
    <scope>NUCLEOTIDE SEQUENCE</scope>
</reference>
<feature type="region of interest" description="Disordered" evidence="1">
    <location>
        <begin position="1278"/>
        <end position="1317"/>
    </location>
</feature>
<feature type="compositionally biased region" description="Basic and acidic residues" evidence="1">
    <location>
        <begin position="2939"/>
        <end position="2948"/>
    </location>
</feature>
<accession>A0A9P1G240</accession>
<feature type="domain" description="Integrase catalytic" evidence="2">
    <location>
        <begin position="1713"/>
        <end position="1876"/>
    </location>
</feature>
<feature type="compositionally biased region" description="Acidic residues" evidence="1">
    <location>
        <begin position="2125"/>
        <end position="2137"/>
    </location>
</feature>
<feature type="compositionally biased region" description="Basic and acidic residues" evidence="1">
    <location>
        <begin position="2328"/>
        <end position="2345"/>
    </location>
</feature>
<feature type="compositionally biased region" description="Basic and acidic residues" evidence="1">
    <location>
        <begin position="99"/>
        <end position="116"/>
    </location>
</feature>
<feature type="compositionally biased region" description="Polar residues" evidence="1">
    <location>
        <begin position="2965"/>
        <end position="2987"/>
    </location>
</feature>
<feature type="compositionally biased region" description="Acidic residues" evidence="1">
    <location>
        <begin position="613"/>
        <end position="666"/>
    </location>
</feature>
<feature type="region of interest" description="Disordered" evidence="1">
    <location>
        <begin position="870"/>
        <end position="898"/>
    </location>
</feature>
<feature type="compositionally biased region" description="Basic residues" evidence="1">
    <location>
        <begin position="2949"/>
        <end position="2962"/>
    </location>
</feature>
<feature type="compositionally biased region" description="Basic and acidic residues" evidence="1">
    <location>
        <begin position="37"/>
        <end position="50"/>
    </location>
</feature>
<feature type="region of interest" description="Disordered" evidence="1">
    <location>
        <begin position="735"/>
        <end position="779"/>
    </location>
</feature>
<feature type="region of interest" description="Disordered" evidence="1">
    <location>
        <begin position="2939"/>
        <end position="2996"/>
    </location>
</feature>
<feature type="compositionally biased region" description="Polar residues" evidence="1">
    <location>
        <begin position="1285"/>
        <end position="1294"/>
    </location>
</feature>
<dbReference type="Proteomes" id="UP001152797">
    <property type="component" value="Unassembled WGS sequence"/>
</dbReference>
<comment type="caution">
    <text evidence="3">The sequence shown here is derived from an EMBL/GenBank/DDBJ whole genome shotgun (WGS) entry which is preliminary data.</text>
</comment>
<dbReference type="PROSITE" id="PS50994">
    <property type="entry name" value="INTEGRASE"/>
    <property type="match status" value="1"/>
</dbReference>
<dbReference type="InterPro" id="IPR012337">
    <property type="entry name" value="RNaseH-like_sf"/>
</dbReference>
<dbReference type="SUPFAM" id="SSF53098">
    <property type="entry name" value="Ribonuclease H-like"/>
    <property type="match status" value="1"/>
</dbReference>
<feature type="compositionally biased region" description="Polar residues" evidence="1">
    <location>
        <begin position="743"/>
        <end position="770"/>
    </location>
</feature>
<feature type="compositionally biased region" description="Low complexity" evidence="1">
    <location>
        <begin position="676"/>
        <end position="686"/>
    </location>
</feature>
<keyword evidence="5" id="KW-1185">Reference proteome</keyword>